<accession>I1D340</accession>
<reference evidence="3 4" key="1">
    <citation type="submission" date="2011-09" db="EMBL/GenBank/DDBJ databases">
        <authorList>
            <consortium name="US DOE Joint Genome Institute (JGI-PGF)"/>
            <person name="Lucas S."/>
            <person name="Han J."/>
            <person name="Lapidus A."/>
            <person name="Cheng J.-F."/>
            <person name="Goodwin L."/>
            <person name="Pitluck S."/>
            <person name="Peters L."/>
            <person name="Land M.L."/>
            <person name="Hauser L."/>
            <person name="Brambilla E."/>
            <person name="Klenk H.-P."/>
            <person name="Woyke T.J."/>
        </authorList>
    </citation>
    <scope>NUCLEOTIDE SEQUENCE [LARGE SCALE GENOMIC DNA]</scope>
    <source>
        <strain evidence="3 4">K62</strain>
    </source>
</reference>
<sequence>MTSPQYPGGPQGYPQQQGFPGQQGTPQQGFPGQPGTPQQGFPDPQAYPGQPGPQGGFPYQGQQPPGAWNAGPQFGQYPGGPAPKKKTGLIVGLVIAAVLLIGGGVTAILLLTGDDDGDGGSGSYGGSDQDQVTALADQLVQAFNARDMNTINNIACSPIEEGFSNVPDGVVLERTGEVVVNGDTATIPLAKAQGSRREEGQFLARKNGGEWCLDL</sequence>
<keyword evidence="2" id="KW-1133">Transmembrane helix</keyword>
<feature type="region of interest" description="Disordered" evidence="1">
    <location>
        <begin position="1"/>
        <end position="80"/>
    </location>
</feature>
<evidence type="ECO:0000313" key="4">
    <source>
        <dbReference type="Proteomes" id="UP000005087"/>
    </source>
</evidence>
<name>I1D340_9PSEU</name>
<dbReference type="Proteomes" id="UP000005087">
    <property type="component" value="Chromosome"/>
</dbReference>
<feature type="compositionally biased region" description="Low complexity" evidence="1">
    <location>
        <begin position="56"/>
        <end position="67"/>
    </location>
</feature>
<dbReference type="EMBL" id="CM001484">
    <property type="protein sequence ID" value="EIE99364.1"/>
    <property type="molecule type" value="Genomic_DNA"/>
</dbReference>
<proteinExistence type="predicted"/>
<evidence type="ECO:0000313" key="3">
    <source>
        <dbReference type="EMBL" id="EIE99364.1"/>
    </source>
</evidence>
<dbReference type="STRING" id="928724.SacglDRAFT_02471"/>
<keyword evidence="2" id="KW-0812">Transmembrane</keyword>
<organism evidence="3 4">
    <name type="scientific">Saccharomonospora glauca K62</name>
    <dbReference type="NCBI Taxonomy" id="928724"/>
    <lineage>
        <taxon>Bacteria</taxon>
        <taxon>Bacillati</taxon>
        <taxon>Actinomycetota</taxon>
        <taxon>Actinomycetes</taxon>
        <taxon>Pseudonocardiales</taxon>
        <taxon>Pseudonocardiaceae</taxon>
        <taxon>Saccharomonospora</taxon>
    </lineage>
</organism>
<reference evidence="4" key="2">
    <citation type="submission" date="2012-01" db="EMBL/GenBank/DDBJ databases">
        <title>Noncontiguous Finished sequence of chromosome of Saccharomonospora glauca K62.</title>
        <authorList>
            <consortium name="US DOE Joint Genome Institute"/>
            <person name="Lucas S."/>
            <person name="Han J."/>
            <person name="Lapidus A."/>
            <person name="Cheng J.-F."/>
            <person name="Goodwin L."/>
            <person name="Pitluck S."/>
            <person name="Peters L."/>
            <person name="Mikhailova N."/>
            <person name="Held B."/>
            <person name="Detter J.C."/>
            <person name="Han C."/>
            <person name="Tapia R."/>
            <person name="Land M."/>
            <person name="Hauser L."/>
            <person name="Kyrpides N."/>
            <person name="Ivanova N."/>
            <person name="Pagani I."/>
            <person name="Brambilla E.-M."/>
            <person name="Klenk H.-P."/>
            <person name="Woyke T."/>
        </authorList>
    </citation>
    <scope>NUCLEOTIDE SEQUENCE [LARGE SCALE GENOMIC DNA]</scope>
    <source>
        <strain evidence="4">K62</strain>
    </source>
</reference>
<keyword evidence="4" id="KW-1185">Reference proteome</keyword>
<feature type="compositionally biased region" description="Low complexity" evidence="1">
    <location>
        <begin position="1"/>
        <end position="49"/>
    </location>
</feature>
<dbReference type="RefSeq" id="WP_005464890.1">
    <property type="nucleotide sequence ID" value="NZ_CM001484.1"/>
</dbReference>
<keyword evidence="2" id="KW-0472">Membrane</keyword>
<protein>
    <recommendedName>
        <fullName evidence="5">DUF4878 domain-containing protein</fullName>
    </recommendedName>
</protein>
<gene>
    <name evidence="3" type="ORF">SacglDRAFT_02471</name>
</gene>
<dbReference type="AlphaFoldDB" id="I1D340"/>
<evidence type="ECO:0000256" key="2">
    <source>
        <dbReference type="SAM" id="Phobius"/>
    </source>
</evidence>
<dbReference type="HOGENOM" id="CLU_110717_0_0_11"/>
<evidence type="ECO:0008006" key="5">
    <source>
        <dbReference type="Google" id="ProtNLM"/>
    </source>
</evidence>
<evidence type="ECO:0000256" key="1">
    <source>
        <dbReference type="SAM" id="MobiDB-lite"/>
    </source>
</evidence>
<feature type="transmembrane region" description="Helical" evidence="2">
    <location>
        <begin position="89"/>
        <end position="111"/>
    </location>
</feature>
<dbReference type="OrthoDB" id="3557336at2"/>